<protein>
    <submittedName>
        <fullName evidence="1">Uncharacterized protein</fullName>
    </submittedName>
</protein>
<evidence type="ECO:0000313" key="1">
    <source>
        <dbReference type="EMBL" id="JAD99306.1"/>
    </source>
</evidence>
<name>A0A0A9EGU4_ARUDO</name>
<dbReference type="AlphaFoldDB" id="A0A0A9EGU4"/>
<accession>A0A0A9EGU4</accession>
<organism evidence="1">
    <name type="scientific">Arundo donax</name>
    <name type="common">Giant reed</name>
    <name type="synonym">Donax arundinaceus</name>
    <dbReference type="NCBI Taxonomy" id="35708"/>
    <lineage>
        <taxon>Eukaryota</taxon>
        <taxon>Viridiplantae</taxon>
        <taxon>Streptophyta</taxon>
        <taxon>Embryophyta</taxon>
        <taxon>Tracheophyta</taxon>
        <taxon>Spermatophyta</taxon>
        <taxon>Magnoliopsida</taxon>
        <taxon>Liliopsida</taxon>
        <taxon>Poales</taxon>
        <taxon>Poaceae</taxon>
        <taxon>PACMAD clade</taxon>
        <taxon>Arundinoideae</taxon>
        <taxon>Arundineae</taxon>
        <taxon>Arundo</taxon>
    </lineage>
</organism>
<reference evidence="1" key="2">
    <citation type="journal article" date="2015" name="Data Brief">
        <title>Shoot transcriptome of the giant reed, Arundo donax.</title>
        <authorList>
            <person name="Barrero R.A."/>
            <person name="Guerrero F.D."/>
            <person name="Moolhuijzen P."/>
            <person name="Goolsby J.A."/>
            <person name="Tidwell J."/>
            <person name="Bellgard S.E."/>
            <person name="Bellgard M.I."/>
        </authorList>
    </citation>
    <scope>NUCLEOTIDE SEQUENCE</scope>
    <source>
        <tissue evidence="1">Shoot tissue taken approximately 20 cm above the soil surface</tissue>
    </source>
</reference>
<sequence>MEGAIVEMNQASYYDMIE</sequence>
<dbReference type="EMBL" id="GBRH01198589">
    <property type="protein sequence ID" value="JAD99306.1"/>
    <property type="molecule type" value="Transcribed_RNA"/>
</dbReference>
<reference evidence="1" key="1">
    <citation type="submission" date="2014-09" db="EMBL/GenBank/DDBJ databases">
        <authorList>
            <person name="Magalhaes I.L.F."/>
            <person name="Oliveira U."/>
            <person name="Santos F.R."/>
            <person name="Vidigal T.H.D.A."/>
            <person name="Brescovit A.D."/>
            <person name="Santos A.J."/>
        </authorList>
    </citation>
    <scope>NUCLEOTIDE SEQUENCE</scope>
    <source>
        <tissue evidence="1">Shoot tissue taken approximately 20 cm above the soil surface</tissue>
    </source>
</reference>
<proteinExistence type="predicted"/>